<evidence type="ECO:0000256" key="1">
    <source>
        <dbReference type="ARBA" id="ARBA00000085"/>
    </source>
</evidence>
<dbReference type="Gene3D" id="1.10.287.130">
    <property type="match status" value="1"/>
</dbReference>
<keyword evidence="7" id="KW-0812">Transmembrane</keyword>
<accession>A0ABV4CD33</accession>
<dbReference type="GO" id="GO:0005524">
    <property type="term" value="F:ATP binding"/>
    <property type="evidence" value="ECO:0007669"/>
    <property type="project" value="UniProtKB-KW"/>
</dbReference>
<dbReference type="InterPro" id="IPR005467">
    <property type="entry name" value="His_kinase_dom"/>
</dbReference>
<keyword evidence="13" id="KW-0472">Membrane</keyword>
<keyword evidence="9" id="KW-0418">Kinase</keyword>
<evidence type="ECO:0000256" key="4">
    <source>
        <dbReference type="ARBA" id="ARBA00022475"/>
    </source>
</evidence>
<evidence type="ECO:0000256" key="13">
    <source>
        <dbReference type="ARBA" id="ARBA00023136"/>
    </source>
</evidence>
<evidence type="ECO:0000256" key="2">
    <source>
        <dbReference type="ARBA" id="ARBA00004651"/>
    </source>
</evidence>
<evidence type="ECO:0000256" key="6">
    <source>
        <dbReference type="ARBA" id="ARBA00022679"/>
    </source>
</evidence>
<dbReference type="EMBL" id="JBGEHV010000008">
    <property type="protein sequence ID" value="MEY8039002.1"/>
    <property type="molecule type" value="Genomic_DNA"/>
</dbReference>
<keyword evidence="6" id="KW-0808">Transferase</keyword>
<dbReference type="PANTHER" id="PTHR43065">
    <property type="entry name" value="SENSOR HISTIDINE KINASE"/>
    <property type="match status" value="1"/>
</dbReference>
<protein>
    <recommendedName>
        <fullName evidence="3">histidine kinase</fullName>
        <ecNumber evidence="3">2.7.13.3</ecNumber>
    </recommendedName>
</protein>
<dbReference type="InterPro" id="IPR004358">
    <property type="entry name" value="Sig_transdc_His_kin-like_C"/>
</dbReference>
<dbReference type="Pfam" id="PF17203">
    <property type="entry name" value="sCache_3_2"/>
    <property type="match status" value="1"/>
</dbReference>
<evidence type="ECO:0000256" key="5">
    <source>
        <dbReference type="ARBA" id="ARBA00022553"/>
    </source>
</evidence>
<dbReference type="Gene3D" id="3.30.565.10">
    <property type="entry name" value="Histidine kinase-like ATPase, C-terminal domain"/>
    <property type="match status" value="1"/>
</dbReference>
<keyword evidence="16" id="KW-1185">Reference proteome</keyword>
<dbReference type="SMART" id="SM00387">
    <property type="entry name" value="HATPase_c"/>
    <property type="match status" value="1"/>
</dbReference>
<evidence type="ECO:0000256" key="11">
    <source>
        <dbReference type="ARBA" id="ARBA00022989"/>
    </source>
</evidence>
<evidence type="ECO:0000313" key="16">
    <source>
        <dbReference type="Proteomes" id="UP001564626"/>
    </source>
</evidence>
<reference evidence="15 16" key="1">
    <citation type="submission" date="2024-08" db="EMBL/GenBank/DDBJ databases">
        <title>Genome mining of Saccharopolyspora cebuensis PGLac3 from Nigerian medicinal plant.</title>
        <authorList>
            <person name="Ezeobiora C.E."/>
            <person name="Igbokwe N.H."/>
            <person name="Amin D.H."/>
            <person name="Mendie U.E."/>
        </authorList>
    </citation>
    <scope>NUCLEOTIDE SEQUENCE [LARGE SCALE GENOMIC DNA]</scope>
    <source>
        <strain evidence="15 16">PGLac3</strain>
    </source>
</reference>
<name>A0ABV4CD33_9PSEU</name>
<evidence type="ECO:0000313" key="15">
    <source>
        <dbReference type="EMBL" id="MEY8039002.1"/>
    </source>
</evidence>
<dbReference type="InterPro" id="IPR029151">
    <property type="entry name" value="Sensor-like_sf"/>
</dbReference>
<dbReference type="InterPro" id="IPR033463">
    <property type="entry name" value="sCache_3"/>
</dbReference>
<keyword evidence="11" id="KW-1133">Transmembrane helix</keyword>
<evidence type="ECO:0000256" key="8">
    <source>
        <dbReference type="ARBA" id="ARBA00022741"/>
    </source>
</evidence>
<dbReference type="InterPro" id="IPR039506">
    <property type="entry name" value="SPOB_a"/>
</dbReference>
<dbReference type="Pfam" id="PF14689">
    <property type="entry name" value="SPOB_a"/>
    <property type="match status" value="1"/>
</dbReference>
<organism evidence="15 16">
    <name type="scientific">Saccharopolyspora cebuensis</name>
    <dbReference type="NCBI Taxonomy" id="418759"/>
    <lineage>
        <taxon>Bacteria</taxon>
        <taxon>Bacillati</taxon>
        <taxon>Actinomycetota</taxon>
        <taxon>Actinomycetes</taxon>
        <taxon>Pseudonocardiales</taxon>
        <taxon>Pseudonocardiaceae</taxon>
        <taxon>Saccharopolyspora</taxon>
    </lineage>
</organism>
<evidence type="ECO:0000256" key="9">
    <source>
        <dbReference type="ARBA" id="ARBA00022777"/>
    </source>
</evidence>
<evidence type="ECO:0000256" key="3">
    <source>
        <dbReference type="ARBA" id="ARBA00012438"/>
    </source>
</evidence>
<keyword evidence="4" id="KW-1003">Cell membrane</keyword>
<comment type="subcellular location">
    <subcellularLocation>
        <location evidence="2">Cell membrane</location>
        <topology evidence="2">Multi-pass membrane protein</topology>
    </subcellularLocation>
</comment>
<dbReference type="PRINTS" id="PR00344">
    <property type="entry name" value="BCTRLSENSOR"/>
</dbReference>
<proteinExistence type="predicted"/>
<gene>
    <name evidence="15" type="ORF">AB8O55_06305</name>
</gene>
<keyword evidence="5" id="KW-0597">Phosphoprotein</keyword>
<dbReference type="EC" id="2.7.13.3" evidence="3"/>
<dbReference type="RefSeq" id="WP_345363718.1">
    <property type="nucleotide sequence ID" value="NZ_BAABII010000010.1"/>
</dbReference>
<dbReference type="SUPFAM" id="SSF55874">
    <property type="entry name" value="ATPase domain of HSP90 chaperone/DNA topoisomerase II/histidine kinase"/>
    <property type="match status" value="1"/>
</dbReference>
<evidence type="ECO:0000256" key="12">
    <source>
        <dbReference type="ARBA" id="ARBA00023012"/>
    </source>
</evidence>
<dbReference type="PANTHER" id="PTHR43065:SF10">
    <property type="entry name" value="PEROXIDE STRESS-ACTIVATED HISTIDINE KINASE MAK3"/>
    <property type="match status" value="1"/>
</dbReference>
<dbReference type="Pfam" id="PF02518">
    <property type="entry name" value="HATPase_c"/>
    <property type="match status" value="1"/>
</dbReference>
<feature type="domain" description="Histidine kinase" evidence="14">
    <location>
        <begin position="413"/>
        <end position="523"/>
    </location>
</feature>
<evidence type="ECO:0000259" key="14">
    <source>
        <dbReference type="PROSITE" id="PS50109"/>
    </source>
</evidence>
<evidence type="ECO:0000256" key="10">
    <source>
        <dbReference type="ARBA" id="ARBA00022840"/>
    </source>
</evidence>
<keyword evidence="10 15" id="KW-0067">ATP-binding</keyword>
<dbReference type="InterPro" id="IPR016120">
    <property type="entry name" value="Sig_transdc_His_kin_SpoOB"/>
</dbReference>
<dbReference type="InterPro" id="IPR003594">
    <property type="entry name" value="HATPase_dom"/>
</dbReference>
<sequence>MARRPPRFARQVLALQVGLVALVTGVGFVLAATLLDRSLVEQYGQRALGVARAVAADPDLARATAAGDPAGLVRDRAQRVRQATGALFIVVADRGGIRLSHPDPEQIGEPVSTDPAALAGREVVDVQRGTLGPSARGKVPLREPGGRIVGQVSVGFDAQDIDTAFLRLLGTSAALTGGALLVGIAGSALLVRLLKRRTLGLEPHELAELLRQREAVLHGIGEGVLAVAAGRISLANGEAARLLGPAASPGAPLDDLDLPPRLREAITARQPLDHVIAVVGPRVLVANHRVVRRGGADLGSVLTLRDRTDLEALSRELEAVRGTTDVLRAQRHEFSNRLHVLSGLLQTGHHQEAVDYLHALSTGTVAGLGPAADAVRDPYLASFLAAKKAGALERGVELVLGETSWVETPVAAPVEVLTVLGNLVDNACEAAQVGARRPARVEVDLLSEGTALHVSVLDSGDGVPERARDEVFAQGISTKGGERGMGLALARQSARSLGGDLRLADPGGTTGGALFVARLPEALEFPSDAEGVAR</sequence>
<dbReference type="Gene3D" id="3.30.450.20">
    <property type="entry name" value="PAS domain"/>
    <property type="match status" value="2"/>
</dbReference>
<dbReference type="SUPFAM" id="SSF55890">
    <property type="entry name" value="Sporulation response regulatory protein Spo0B"/>
    <property type="match status" value="1"/>
</dbReference>
<comment type="catalytic activity">
    <reaction evidence="1">
        <text>ATP + protein L-histidine = ADP + protein N-phospho-L-histidine.</text>
        <dbReference type="EC" id="2.7.13.3"/>
    </reaction>
</comment>
<dbReference type="PROSITE" id="PS50109">
    <property type="entry name" value="HIS_KIN"/>
    <property type="match status" value="1"/>
</dbReference>
<keyword evidence="12" id="KW-0902">Two-component regulatory system</keyword>
<comment type="caution">
    <text evidence="15">The sequence shown here is derived from an EMBL/GenBank/DDBJ whole genome shotgun (WGS) entry which is preliminary data.</text>
</comment>
<dbReference type="Proteomes" id="UP001564626">
    <property type="component" value="Unassembled WGS sequence"/>
</dbReference>
<dbReference type="InterPro" id="IPR036890">
    <property type="entry name" value="HATPase_C_sf"/>
</dbReference>
<dbReference type="SUPFAM" id="SSF103190">
    <property type="entry name" value="Sensory domain-like"/>
    <property type="match status" value="1"/>
</dbReference>
<evidence type="ECO:0000256" key="7">
    <source>
        <dbReference type="ARBA" id="ARBA00022692"/>
    </source>
</evidence>
<keyword evidence="8" id="KW-0547">Nucleotide-binding</keyword>